<dbReference type="AlphaFoldDB" id="A0A8S1XFN3"/>
<dbReference type="Proteomes" id="UP000683925">
    <property type="component" value="Unassembled WGS sequence"/>
</dbReference>
<gene>
    <name evidence="1" type="ORF">POCTA_138.1.T1210035</name>
</gene>
<comment type="caution">
    <text evidence="1">The sequence shown here is derived from an EMBL/GenBank/DDBJ whole genome shotgun (WGS) entry which is preliminary data.</text>
</comment>
<keyword evidence="2" id="KW-1185">Reference proteome</keyword>
<name>A0A8S1XFN3_PAROT</name>
<dbReference type="EMBL" id="CAJJDP010000121">
    <property type="protein sequence ID" value="CAD8200076.1"/>
    <property type="molecule type" value="Genomic_DNA"/>
</dbReference>
<evidence type="ECO:0000313" key="2">
    <source>
        <dbReference type="Proteomes" id="UP000683925"/>
    </source>
</evidence>
<protein>
    <submittedName>
        <fullName evidence="1">Uncharacterized protein</fullName>
    </submittedName>
</protein>
<reference evidence="1" key="1">
    <citation type="submission" date="2021-01" db="EMBL/GenBank/DDBJ databases">
        <authorList>
            <consortium name="Genoscope - CEA"/>
            <person name="William W."/>
        </authorList>
    </citation>
    <scope>NUCLEOTIDE SEQUENCE</scope>
</reference>
<proteinExistence type="predicted"/>
<organism evidence="1 2">
    <name type="scientific">Paramecium octaurelia</name>
    <dbReference type="NCBI Taxonomy" id="43137"/>
    <lineage>
        <taxon>Eukaryota</taxon>
        <taxon>Sar</taxon>
        <taxon>Alveolata</taxon>
        <taxon>Ciliophora</taxon>
        <taxon>Intramacronucleata</taxon>
        <taxon>Oligohymenophorea</taxon>
        <taxon>Peniculida</taxon>
        <taxon>Parameciidae</taxon>
        <taxon>Paramecium</taxon>
    </lineage>
</organism>
<evidence type="ECO:0000313" key="1">
    <source>
        <dbReference type="EMBL" id="CAD8200076.1"/>
    </source>
</evidence>
<sequence>MLHQYNLFENQTIQSEKYTRTQIYQYKHSTQSKSLLEFAQPDLPINYHTFCIIVETSFPKLAFLKTALNRKISTMTLLLRRLQSYQ</sequence>
<accession>A0A8S1XFN3</accession>